<dbReference type="AlphaFoldDB" id="A0A915NMW9"/>
<evidence type="ECO:0000256" key="1">
    <source>
        <dbReference type="SAM" id="MobiDB-lite"/>
    </source>
</evidence>
<feature type="transmembrane region" description="Helical" evidence="2">
    <location>
        <begin position="57"/>
        <end position="75"/>
    </location>
</feature>
<keyword evidence="3" id="KW-1185">Reference proteome</keyword>
<evidence type="ECO:0000313" key="3">
    <source>
        <dbReference type="Proteomes" id="UP000887560"/>
    </source>
</evidence>
<keyword evidence="2" id="KW-0472">Membrane</keyword>
<dbReference type="WBParaSite" id="scf7180000420248.g4992">
    <property type="protein sequence ID" value="scf7180000420248.g4992"/>
    <property type="gene ID" value="scf7180000420248.g4992"/>
</dbReference>
<protein>
    <submittedName>
        <fullName evidence="4">Uncharacterized protein</fullName>
    </submittedName>
</protein>
<keyword evidence="2" id="KW-1133">Transmembrane helix</keyword>
<sequence length="157" mass="17139">MEETNSQTQKQQIQRQLSPTHSGSGGLRGGGIRPRLSIRDETLVNFGKKLESRIGPISFLCLITIATVLIINTIYHESANGTLVELIEGILKEILELQQKEVAQFVGIESSTTATTTSFIKTTVIAETFNGTLSTEGNESISKEVLPSLANNFLFEN</sequence>
<feature type="region of interest" description="Disordered" evidence="1">
    <location>
        <begin position="1"/>
        <end position="33"/>
    </location>
</feature>
<keyword evidence="2" id="KW-0812">Transmembrane</keyword>
<reference evidence="4" key="1">
    <citation type="submission" date="2022-11" db="UniProtKB">
        <authorList>
            <consortium name="WormBaseParasite"/>
        </authorList>
    </citation>
    <scope>IDENTIFICATION</scope>
</reference>
<name>A0A915NMW9_9BILA</name>
<evidence type="ECO:0000256" key="2">
    <source>
        <dbReference type="SAM" id="Phobius"/>
    </source>
</evidence>
<accession>A0A915NMW9</accession>
<dbReference type="Proteomes" id="UP000887560">
    <property type="component" value="Unplaced"/>
</dbReference>
<proteinExistence type="predicted"/>
<evidence type="ECO:0000313" key="4">
    <source>
        <dbReference type="WBParaSite" id="scf7180000420248.g4992"/>
    </source>
</evidence>
<feature type="compositionally biased region" description="Polar residues" evidence="1">
    <location>
        <begin position="1"/>
        <end position="21"/>
    </location>
</feature>
<feature type="compositionally biased region" description="Gly residues" evidence="1">
    <location>
        <begin position="23"/>
        <end position="32"/>
    </location>
</feature>
<organism evidence="3 4">
    <name type="scientific">Meloidogyne floridensis</name>
    <dbReference type="NCBI Taxonomy" id="298350"/>
    <lineage>
        <taxon>Eukaryota</taxon>
        <taxon>Metazoa</taxon>
        <taxon>Ecdysozoa</taxon>
        <taxon>Nematoda</taxon>
        <taxon>Chromadorea</taxon>
        <taxon>Rhabditida</taxon>
        <taxon>Tylenchina</taxon>
        <taxon>Tylenchomorpha</taxon>
        <taxon>Tylenchoidea</taxon>
        <taxon>Meloidogynidae</taxon>
        <taxon>Meloidogyninae</taxon>
        <taxon>Meloidogyne</taxon>
    </lineage>
</organism>